<proteinExistence type="predicted"/>
<evidence type="ECO:0008006" key="3">
    <source>
        <dbReference type="Google" id="ProtNLM"/>
    </source>
</evidence>
<dbReference type="EMBL" id="JALHLG010000058">
    <property type="protein sequence ID" value="MCJ2189026.1"/>
    <property type="molecule type" value="Genomic_DNA"/>
</dbReference>
<organism evidence="1 2">
    <name type="scientific">Novosphingobium beihaiensis</name>
    <dbReference type="NCBI Taxonomy" id="2930389"/>
    <lineage>
        <taxon>Bacteria</taxon>
        <taxon>Pseudomonadati</taxon>
        <taxon>Pseudomonadota</taxon>
        <taxon>Alphaproteobacteria</taxon>
        <taxon>Sphingomonadales</taxon>
        <taxon>Sphingomonadaceae</taxon>
        <taxon>Novosphingobium</taxon>
    </lineage>
</organism>
<reference evidence="1 2" key="1">
    <citation type="submission" date="2022-04" db="EMBL/GenBank/DDBJ databases">
        <title>Identification of a novel bacterium isolated from mangrove sediments.</title>
        <authorList>
            <person name="Pan X."/>
        </authorList>
    </citation>
    <scope>NUCLEOTIDE SEQUENCE [LARGE SCALE GENOMIC DNA]</scope>
    <source>
        <strain evidence="1 2">B2638</strain>
    </source>
</reference>
<evidence type="ECO:0000313" key="1">
    <source>
        <dbReference type="EMBL" id="MCJ2189026.1"/>
    </source>
</evidence>
<comment type="caution">
    <text evidence="1">The sequence shown here is derived from an EMBL/GenBank/DDBJ whole genome shotgun (WGS) entry which is preliminary data.</text>
</comment>
<gene>
    <name evidence="1" type="ORF">MTR66_19675</name>
</gene>
<dbReference type="RefSeq" id="WP_243924154.1">
    <property type="nucleotide sequence ID" value="NZ_JALHLG010000058.1"/>
</dbReference>
<sequence length="436" mass="48303">MNDKPTLPKVSRVASEAMALVNKLERERVLDVATYGAALPRTLRAEAELSRVSEAYRNIVFAKKALASLCADEVAAGGLGRLKEIGAFSVIEQVRSQHEAMMQQLTGSMSARLLARQREFLAPYERVNSHIALLMKSFQGAKVHLAMPSFVSISKEIAALTKPYSLPTGYASNLADHLAGITKPWTAVGHETASIAAAVRLSQFATFSRELPAFSKERYAVTATEFGSFDRLRPLAEPLEDEEEAEEVYTEGGRAPSLVAFPSESYDDVLSATGWVFDIRSPAFVRPDGSTLPNANIDPRDHFIISMVECHLKAIISAALISGGGMAALERLFGNRLPAWKSKRDIAVERDEPELHLVYYADFMEIAEIILNKELWASTFKAVFRNRERFKHSIERLHGLRVPTSHSRPLTRTGKLRLMAEALELFEAIGVVPRQH</sequence>
<name>A0ABT0BVF1_9SPHN</name>
<protein>
    <recommendedName>
        <fullName evidence="3">Swt1-like HEPN domain-containing protein</fullName>
    </recommendedName>
</protein>
<evidence type="ECO:0000313" key="2">
    <source>
        <dbReference type="Proteomes" id="UP001202281"/>
    </source>
</evidence>
<dbReference type="Proteomes" id="UP001202281">
    <property type="component" value="Unassembled WGS sequence"/>
</dbReference>
<keyword evidence="2" id="KW-1185">Reference proteome</keyword>
<accession>A0ABT0BVF1</accession>